<dbReference type="RefSeq" id="WP_238277675.1">
    <property type="nucleotide sequence ID" value="NZ_BPQL01000024.1"/>
</dbReference>
<evidence type="ECO:0000256" key="6">
    <source>
        <dbReference type="SAM" id="MobiDB-lite"/>
    </source>
</evidence>
<accession>A0ABV2L6T7</accession>
<dbReference type="InterPro" id="IPR017039">
    <property type="entry name" value="Virul_fac_BrkB"/>
</dbReference>
<dbReference type="Pfam" id="PF03631">
    <property type="entry name" value="Virul_fac_BrkB"/>
    <property type="match status" value="1"/>
</dbReference>
<keyword evidence="3 7" id="KW-0812">Transmembrane</keyword>
<comment type="caution">
    <text evidence="8">The sequence shown here is derived from an EMBL/GenBank/DDBJ whole genome shotgun (WGS) entry which is preliminary data.</text>
</comment>
<keyword evidence="4 7" id="KW-1133">Transmembrane helix</keyword>
<evidence type="ECO:0000256" key="7">
    <source>
        <dbReference type="SAM" id="Phobius"/>
    </source>
</evidence>
<dbReference type="EMBL" id="JBEPMM010000008">
    <property type="protein sequence ID" value="MET3693557.1"/>
    <property type="molecule type" value="Genomic_DNA"/>
</dbReference>
<feature type="region of interest" description="Disordered" evidence="6">
    <location>
        <begin position="22"/>
        <end position="43"/>
    </location>
</feature>
<evidence type="ECO:0000256" key="5">
    <source>
        <dbReference type="ARBA" id="ARBA00023136"/>
    </source>
</evidence>
<keyword evidence="5 7" id="KW-0472">Membrane</keyword>
<dbReference type="NCBIfam" id="TIGR00765">
    <property type="entry name" value="yihY_not_rbn"/>
    <property type="match status" value="1"/>
</dbReference>
<evidence type="ECO:0000313" key="8">
    <source>
        <dbReference type="EMBL" id="MET3693557.1"/>
    </source>
</evidence>
<dbReference type="PANTHER" id="PTHR30213">
    <property type="entry name" value="INNER MEMBRANE PROTEIN YHJD"/>
    <property type="match status" value="1"/>
</dbReference>
<feature type="transmembrane region" description="Helical" evidence="7">
    <location>
        <begin position="288"/>
        <end position="309"/>
    </location>
</feature>
<feature type="transmembrane region" description="Helical" evidence="7">
    <location>
        <begin position="253"/>
        <end position="276"/>
    </location>
</feature>
<reference evidence="8 9" key="1">
    <citation type="submission" date="2024-06" db="EMBL/GenBank/DDBJ databases">
        <title>Genomic Encyclopedia of Type Strains, Phase IV (KMG-IV): sequencing the most valuable type-strain genomes for metagenomic binning, comparative biology and taxonomic classification.</title>
        <authorList>
            <person name="Goeker M."/>
        </authorList>
    </citation>
    <scope>NUCLEOTIDE SEQUENCE [LARGE SCALE GENOMIC DNA]</scope>
    <source>
        <strain evidence="8 9">DSM 21331</strain>
    </source>
</reference>
<gene>
    <name evidence="8" type="ORF">ABID43_003107</name>
</gene>
<organism evidence="8 9">
    <name type="scientific">Methylobacterium goesingense</name>
    <dbReference type="NCBI Taxonomy" id="243690"/>
    <lineage>
        <taxon>Bacteria</taxon>
        <taxon>Pseudomonadati</taxon>
        <taxon>Pseudomonadota</taxon>
        <taxon>Alphaproteobacteria</taxon>
        <taxon>Hyphomicrobiales</taxon>
        <taxon>Methylobacteriaceae</taxon>
        <taxon>Methylobacterium</taxon>
    </lineage>
</organism>
<dbReference type="PIRSF" id="PIRSF035875">
    <property type="entry name" value="RNase_BN"/>
    <property type="match status" value="1"/>
</dbReference>
<sequence>MVRDEEEGQDWRSVSTRALNPEELAEARQRAHEPGRGRRATDPVDIPKAGWRDILWRVFWAMPQDRVLTTAGGVAFFALLAVFPGLVAVVSIYGLFSDPHVISQHVSLLADILPPGALQLFSDQLVRIAQRSTGSLSTTSGLSLLIALWSANSGVSALFDALNVIYKEREKRTLVRFYATTFLFTITSVVFFLASTSAVVLLPTILDRLGFMGATDTVLQIVRWPALLGVVTLSLSLIYRYGPSRNRAKWRWVTWGSSLAALFWVGASGVFSWYVASFDSYNRIYGSLGAGIGFMTWMWLSIVIVLVGAEINSEMERQTACDSTEGRPKPLGVRKAFAADSVGASQDDEDAGSRART</sequence>
<evidence type="ECO:0000256" key="3">
    <source>
        <dbReference type="ARBA" id="ARBA00022692"/>
    </source>
</evidence>
<dbReference type="PANTHER" id="PTHR30213:SF0">
    <property type="entry name" value="UPF0761 MEMBRANE PROTEIN YIHY"/>
    <property type="match status" value="1"/>
</dbReference>
<evidence type="ECO:0000313" key="9">
    <source>
        <dbReference type="Proteomes" id="UP001549145"/>
    </source>
</evidence>
<name>A0ABV2L6T7_9HYPH</name>
<proteinExistence type="predicted"/>
<feature type="compositionally biased region" description="Basic and acidic residues" evidence="6">
    <location>
        <begin position="25"/>
        <end position="42"/>
    </location>
</feature>
<dbReference type="Proteomes" id="UP001549145">
    <property type="component" value="Unassembled WGS sequence"/>
</dbReference>
<feature type="transmembrane region" description="Helical" evidence="7">
    <location>
        <begin position="177"/>
        <end position="201"/>
    </location>
</feature>
<keyword evidence="9" id="KW-1185">Reference proteome</keyword>
<feature type="transmembrane region" description="Helical" evidence="7">
    <location>
        <begin position="221"/>
        <end position="241"/>
    </location>
</feature>
<evidence type="ECO:0000256" key="2">
    <source>
        <dbReference type="ARBA" id="ARBA00022475"/>
    </source>
</evidence>
<feature type="transmembrane region" description="Helical" evidence="7">
    <location>
        <begin position="67"/>
        <end position="96"/>
    </location>
</feature>
<keyword evidence="2" id="KW-1003">Cell membrane</keyword>
<protein>
    <submittedName>
        <fullName evidence="8">Membrane protein</fullName>
    </submittedName>
</protein>
<comment type="subcellular location">
    <subcellularLocation>
        <location evidence="1">Cell membrane</location>
        <topology evidence="1">Multi-pass membrane protein</topology>
    </subcellularLocation>
</comment>
<evidence type="ECO:0000256" key="4">
    <source>
        <dbReference type="ARBA" id="ARBA00022989"/>
    </source>
</evidence>
<feature type="transmembrane region" description="Helical" evidence="7">
    <location>
        <begin position="142"/>
        <end position="165"/>
    </location>
</feature>
<evidence type="ECO:0000256" key="1">
    <source>
        <dbReference type="ARBA" id="ARBA00004651"/>
    </source>
</evidence>